<evidence type="ECO:0000313" key="2">
    <source>
        <dbReference type="EMBL" id="KOO41878.1"/>
    </source>
</evidence>
<dbReference type="Pfam" id="PF03909">
    <property type="entry name" value="BSD"/>
    <property type="match status" value="1"/>
</dbReference>
<accession>A0A0M0KU01</accession>
<gene>
    <name evidence="2" type="ORF">Ctob_010125</name>
</gene>
<dbReference type="PANTHER" id="PTHR36763">
    <property type="entry name" value="EXPRESSED PROTEIN"/>
    <property type="match status" value="1"/>
</dbReference>
<name>A0A0M0KU01_9EUKA</name>
<dbReference type="Gene3D" id="1.10.3970.10">
    <property type="entry name" value="BSD domain"/>
    <property type="match status" value="1"/>
</dbReference>
<sequence>MFSSLSDALGLSTSPAGYEGLPTAAPEAPGGIEAVAFLKELKDRFQLHVTSNTHRLQQPILAISETVDSFLIDSIAAANKRFTSVWPAERLGKEFEFEGPEAIDAFIALVSKARELDTRLQKRFDQVVPKKATEGRFWWRYFGHVHTLLVRIAPTSDEMLADLLEKLPAARPLAERRYAPASTLLSEEALPRDRVLQFLEYASTILSDEETLSALGDEAITIASAEMAAKAEAAASDAEKAASAETAQENAKHMAELEAALKQAVDAQEYAQAGELQSQIRKLKSTIEAAAAEAPAPAPAPMPTEEELLRSAGRLCILYQMELLEHKGIERLWGCQQLHPPHLMKRFVDMNGDVEKEIQEKLQEFISVCQQAPVAAIAKLRQKPSDDVTKRRYAPAAELGTGAELGVPRLLEIVCGLREMLEAPETARAVQASAKAAVEKVAQQEGVSESEEAQKACMDLVCRWQREYLEHAGVQHDKGMRLIWTIPEVHKLEGPEERELLQAFGKLRLAMQATVNNATIEATKPPEVEPEARRFAPASELQTEGEVSRAKVLKFTREAASLLHSEESQQLLVKAVASGGKSALATVSVQWQRQLLEHHGIQMDFGCRALGEVPRRFGSDKEVMTAFKEFQVACTTSMQKACQRHMIDQNKPPDVAPEARRFKPAAHLQDDGDLSRSKILKFTREATSVLLNDESIAMLARVGRSAPGGPKSQEAMQAMGTLSVQWQRQLLEHHGIQMDFGCRALGETPMRFGSDTEVMTAFEGFAQTCMMSVKRACVHALVDK</sequence>
<dbReference type="AlphaFoldDB" id="A0A0M0KU01"/>
<dbReference type="InterPro" id="IPR035925">
    <property type="entry name" value="BSD_dom_sf"/>
</dbReference>
<dbReference type="Proteomes" id="UP000037460">
    <property type="component" value="Unassembled WGS sequence"/>
</dbReference>
<dbReference type="InterPro" id="IPR005607">
    <property type="entry name" value="BSD_dom"/>
</dbReference>
<evidence type="ECO:0000259" key="1">
    <source>
        <dbReference type="PROSITE" id="PS50858"/>
    </source>
</evidence>
<evidence type="ECO:0000313" key="3">
    <source>
        <dbReference type="Proteomes" id="UP000037460"/>
    </source>
</evidence>
<comment type="caution">
    <text evidence="2">The sequence shown here is derived from an EMBL/GenBank/DDBJ whole genome shotgun (WGS) entry which is preliminary data.</text>
</comment>
<reference evidence="3" key="1">
    <citation type="journal article" date="2015" name="PLoS Genet.">
        <title>Genome Sequence and Transcriptome Analyses of Chrysochromulina tobin: Metabolic Tools for Enhanced Algal Fitness in the Prominent Order Prymnesiales (Haptophyceae).</title>
        <authorList>
            <person name="Hovde B.T."/>
            <person name="Deodato C.R."/>
            <person name="Hunsperger H.M."/>
            <person name="Ryken S.A."/>
            <person name="Yost W."/>
            <person name="Jha R.K."/>
            <person name="Patterson J."/>
            <person name="Monnat R.J. Jr."/>
            <person name="Barlow S.B."/>
            <person name="Starkenburg S.R."/>
            <person name="Cattolico R.A."/>
        </authorList>
    </citation>
    <scope>NUCLEOTIDE SEQUENCE</scope>
    <source>
        <strain evidence="3">CCMP291</strain>
    </source>
</reference>
<dbReference type="PANTHER" id="PTHR36763:SF1">
    <property type="entry name" value="EXPRESSED PROTEIN"/>
    <property type="match status" value="1"/>
</dbReference>
<protein>
    <recommendedName>
        <fullName evidence="1">BSD domain-containing protein</fullName>
    </recommendedName>
</protein>
<dbReference type="PROSITE" id="PS50858">
    <property type="entry name" value="BSD"/>
    <property type="match status" value="1"/>
</dbReference>
<dbReference type="SUPFAM" id="SSF140383">
    <property type="entry name" value="BSD domain-like"/>
    <property type="match status" value="1"/>
</dbReference>
<feature type="domain" description="BSD" evidence="1">
    <location>
        <begin position="120"/>
        <end position="149"/>
    </location>
</feature>
<organism evidence="2 3">
    <name type="scientific">Chrysochromulina tobinii</name>
    <dbReference type="NCBI Taxonomy" id="1460289"/>
    <lineage>
        <taxon>Eukaryota</taxon>
        <taxon>Haptista</taxon>
        <taxon>Haptophyta</taxon>
        <taxon>Prymnesiophyceae</taxon>
        <taxon>Prymnesiales</taxon>
        <taxon>Chrysochromulinaceae</taxon>
        <taxon>Chrysochromulina</taxon>
    </lineage>
</organism>
<dbReference type="EMBL" id="JWZX01000581">
    <property type="protein sequence ID" value="KOO41878.1"/>
    <property type="molecule type" value="Genomic_DNA"/>
</dbReference>
<dbReference type="OrthoDB" id="10653332at2759"/>
<keyword evidence="3" id="KW-1185">Reference proteome</keyword>
<proteinExistence type="predicted"/>